<proteinExistence type="predicted"/>
<accession>A0ABP1DXJ3</accession>
<keyword evidence="3" id="KW-0862">Zinc</keyword>
<sequence>MAEPVGMFFDLPGGRREYRPWLGTIFTTPTAVASTLSKFHQEDNVEDKFAFADDLHFFLFYNHLRPYFDSFLTSGLSDVLVNILCDPRSYVSHGTRVYPAQEFVGSILFSLDVIATSFIERAESGQDVDLIRRRLEHICNSWPALWKMRDFLWNPDNRFRAHGEVRSDTLEARLTRYIIHVSFVTNLVRELHKAGHYAHIVLYAWVHAKDDLASEQCGKAAAHLIGRDPDGLKIIREAIVDTNCVPQLTNAIQEALLSPRIINLTLRDLFYFLIPANLCCSSLIHERAQSTDTMALLEASCLACQRQLCQGMPELDYDILVPGFIEIGSLLQSPSSPHAEAVMRKVKKLKVLPMLASIFPRAMARNNKNCLDAMCYPLEAYGTTGQLFIRRDPDSQFIKDLTSIARTIWFPTLKEIRALHVLPASPLYEYLEVWLNFGKRLGFKESTEARLYGSYMSSRPPENHLHRRCNWENCLCKEPGLFKHSWHVCKGCWVVSYCSRRCQKRDWEDGDHRSKCRGRR</sequence>
<dbReference type="PROSITE" id="PS50865">
    <property type="entry name" value="ZF_MYND_2"/>
    <property type="match status" value="1"/>
</dbReference>
<evidence type="ECO:0000256" key="1">
    <source>
        <dbReference type="ARBA" id="ARBA00022723"/>
    </source>
</evidence>
<keyword evidence="2 4" id="KW-0863">Zinc-finger</keyword>
<organism evidence="6 7">
    <name type="scientific">Somion occarium</name>
    <dbReference type="NCBI Taxonomy" id="3059160"/>
    <lineage>
        <taxon>Eukaryota</taxon>
        <taxon>Fungi</taxon>
        <taxon>Dikarya</taxon>
        <taxon>Basidiomycota</taxon>
        <taxon>Agaricomycotina</taxon>
        <taxon>Agaricomycetes</taxon>
        <taxon>Polyporales</taxon>
        <taxon>Cerrenaceae</taxon>
        <taxon>Somion</taxon>
    </lineage>
</organism>
<protein>
    <recommendedName>
        <fullName evidence="5">MYND-type domain-containing protein</fullName>
    </recommendedName>
</protein>
<name>A0ABP1DXJ3_9APHY</name>
<evidence type="ECO:0000313" key="7">
    <source>
        <dbReference type="Proteomes" id="UP001497453"/>
    </source>
</evidence>
<gene>
    <name evidence="6" type="ORF">GFSPODELE1_LOCUS8475</name>
</gene>
<evidence type="ECO:0000256" key="4">
    <source>
        <dbReference type="PROSITE-ProRule" id="PRU00134"/>
    </source>
</evidence>
<keyword evidence="1" id="KW-0479">Metal-binding</keyword>
<evidence type="ECO:0000259" key="5">
    <source>
        <dbReference type="PROSITE" id="PS50865"/>
    </source>
</evidence>
<dbReference type="Gene3D" id="6.10.140.2220">
    <property type="match status" value="1"/>
</dbReference>
<dbReference type="Proteomes" id="UP001497453">
    <property type="component" value="Chromosome 6"/>
</dbReference>
<reference evidence="7" key="1">
    <citation type="submission" date="2024-04" db="EMBL/GenBank/DDBJ databases">
        <authorList>
            <person name="Shaw F."/>
            <person name="Minotto A."/>
        </authorList>
    </citation>
    <scope>NUCLEOTIDE SEQUENCE [LARGE SCALE GENOMIC DNA]</scope>
</reference>
<keyword evidence="7" id="KW-1185">Reference proteome</keyword>
<evidence type="ECO:0000313" key="6">
    <source>
        <dbReference type="EMBL" id="CAL1711734.1"/>
    </source>
</evidence>
<evidence type="ECO:0000256" key="3">
    <source>
        <dbReference type="ARBA" id="ARBA00022833"/>
    </source>
</evidence>
<feature type="domain" description="MYND-type" evidence="5">
    <location>
        <begin position="476"/>
        <end position="516"/>
    </location>
</feature>
<dbReference type="EMBL" id="OZ037949">
    <property type="protein sequence ID" value="CAL1711734.1"/>
    <property type="molecule type" value="Genomic_DNA"/>
</dbReference>
<dbReference type="InterPro" id="IPR002893">
    <property type="entry name" value="Znf_MYND"/>
</dbReference>
<dbReference type="SUPFAM" id="SSF144232">
    <property type="entry name" value="HIT/MYND zinc finger-like"/>
    <property type="match status" value="1"/>
</dbReference>
<evidence type="ECO:0000256" key="2">
    <source>
        <dbReference type="ARBA" id="ARBA00022771"/>
    </source>
</evidence>